<evidence type="ECO:0000256" key="7">
    <source>
        <dbReference type="SAM" id="MobiDB-lite"/>
    </source>
</evidence>
<dbReference type="PANTHER" id="PTHR37984">
    <property type="entry name" value="PROTEIN CBG26694"/>
    <property type="match status" value="1"/>
</dbReference>
<organism evidence="10 11">
    <name type="scientific">Strongyloides papillosus</name>
    <name type="common">Intestinal threadworm</name>
    <dbReference type="NCBI Taxonomy" id="174720"/>
    <lineage>
        <taxon>Eukaryota</taxon>
        <taxon>Metazoa</taxon>
        <taxon>Ecdysozoa</taxon>
        <taxon>Nematoda</taxon>
        <taxon>Chromadorea</taxon>
        <taxon>Rhabditida</taxon>
        <taxon>Tylenchina</taxon>
        <taxon>Panagrolaimomorpha</taxon>
        <taxon>Strongyloidoidea</taxon>
        <taxon>Strongyloididae</taxon>
        <taxon>Strongyloides</taxon>
    </lineage>
</organism>
<evidence type="ECO:0000259" key="8">
    <source>
        <dbReference type="PROSITE" id="PS50878"/>
    </source>
</evidence>
<dbReference type="InterPro" id="IPR041588">
    <property type="entry name" value="Integrase_H2C2"/>
</dbReference>
<dbReference type="Pfam" id="PF02178">
    <property type="entry name" value="AT_hook"/>
    <property type="match status" value="2"/>
</dbReference>
<dbReference type="GO" id="GO:0042575">
    <property type="term" value="C:DNA polymerase complex"/>
    <property type="evidence" value="ECO:0007669"/>
    <property type="project" value="UniProtKB-ARBA"/>
</dbReference>
<sequence>MTYQYTLAVNPYSHLDKGKRFSTFLTQLKDTMTIDCIVDQDIKFPLLRSRLADHTMEIIPDVLPDETFEQYTTRLSTIFDDNHLTANLETQYSFYKLNFTSDKFEDSLREFHRLHEMMYKNLPTDVNFKAFRRKLLDLLTSRKDLFMTALKSTATTNQTILLELLQFHSANQLLTRNNKPRDICSWCSIPGHKESECRRKSNGFAKGNYHFLKNNKKDSPSITPSLKKEMNNSKKKDDVIHPLIIKEVKVNNHPMRALIDPGSNITCISPDVRDIIIPPNSPETFHQISSNGHRHFATSTLCPVTIQIEDHSYTLENIYINPVPYENYNILIGMDYLKPMGAIIHTSDGSIDFETTPETIQKKNHSYTLGNIFINPLPYENYNILIGMDYLKPIGAIIHTSDGSIDFETTPETIQVNNAKLGSIITEVEFERKIKHDIQNNFPSLSPSNEYDVGPGKLTAPEQIIFPTQDIPDFKYYHTPQTPELKSIINNLYENGIIEYSDAIETCPYYLLTKRLPDGQQQLNDDGSPRRRFVLDARRINAATHKIVQQSPHLTTIIGSMYPFKHATKLDLTNSFFQITLHPNNRHHFSFTAFSKTYQFCRLVQGAKNSSSIFQRSIEKIIPSIKDAQIFVYIDDLLILTNSTPQSHYDAVMSVITCLHSYGLKINISKCEFYRESITYLGWTFKGETFGPAADSVSSLLKKSRPRTKKQLYARLQSINYFRMMSPLFTKYSRNLHSIATNKSSNQTIEWTSALIDDYNKLIDCVFATPLHLPPKDQPYILKIKVDACQTGIGSSLIYVLSSTDIPKPIAHYSYKLPESKYGRSPTYLELLGIKKSLDFFHYFIINADSTIIVESDHKPLQYIHKSNEKHLLDLIQCICAYDIKITYINQSSNELADCISRLFTNSVQLKKRGRPRKIQFDHGKNMDEFDSMDIHVLQLQNSDNSILDALENNTPWEGTFLKRRGDDVIATTQHQIAIPENLETINKILYLAHDKSGHYGIDRTLQFITNSVFIPHIRKYVVNYINNCTICQSTNSAPSLLPDKESNYTYFHPWENVSCDILGPLEETSRLNKHIILFVDIITKYLIAKPIMNTQSATIEKIILQVIQVHGPMKVLRMDNAPYFKGIVKFLESYGISPSFSTPLNSTGNTFAERHIQSLQNTLTKELLVQKDKEWDQLTDLVAYYHNISSKPDVPSPFELHFSRLSISPLSMRLKTTSYLGKEMVNVNHSPTTYYKKKLTRKLQPKYSVPCSLKSISKDGNQLPDIQQISDSQLLKYSDILNKKPKDQLQILKLCITRDIALRISPISISPIFSPHRSSFQFDSEQTLNLSISDVEARELIHNFSQTFPSPSHSSVSSQEILYSANSSPTQPLLAIEYKQKKMTYQYTLAVNPYSHLDKGRRFSTFLTQLDDAMTIDGIVDQDIKFPLLRSRLADHTMEIIPDVLPDETFEQYTTRLSTIFDDNHLTANLETQYSFYKLNFTSDKFEDSLREFHRLHEMMYKSLPTDVNFKAFRRKLLDLLTSRKDLFMTALKSTATTNQTILLELLQFHSANQLLTRNNKPRNICSWCSIPGHKESECRRKSNGFAKGNYHILKNNKKDSPSITPSLKKEMNNSKKKRRCNTSSYHKRSKGSNTTCISLDVRDIIIPPNSPKTFHQISSNGHRYFATSTLCLVTIQIENHSYTLENIYINPLPYENYNILIGMDYLKPIGAIIHTSDGSIDFESTPDTIQVNIAKLGSIITEVEFERKIKHDIQNNFPSLSPSNEYDVGPGKLTAPEQIIFPTQDIPDFKYYHTPQTPELKSIINNLYENGITEYSDAIETRPYYLLTKRLSDGQQQLNDDGSPRRRFVLDACRINAATHKIVQQSPHLTTIIGSMYPFKHATKNLHSIATNKSSNQTVEWTSALIDDYNKLIDCVFATPLHLPPKDQSYILKIKVDACQTGIGSSLIYVVSSTDIPKPIAHYSDKLPESKYGRSPTYIELLGIKKSLDFFHYFIINANSTIIIESDHKTLQYIHKSNEKHLLDLIQCICGYNIKIIYVNQSSNELADCISRLFTNSIQLKKRGRPRKIQFYHGKNMDEFDSMDIHALQLQNSDNSILDALKNNTPWEGTFLQRRGDDVIVTTQHQIVIPENLETINKILYLAHDKSGHYGIDRTLQFITNSAFIPHIRKYVINYISNCTICQSANSAPSLLPDKESIYIYFYPWENVSFDILGPLEKTSRLNKHISLFVDIITKYLITKPIINTQSATIKKIILPVIQVHEPMKVLRMDNVPYFKGIVKFLESYGIFPSFSTPLNSTVNTFAERHI</sequence>
<dbReference type="PANTHER" id="PTHR37984:SF5">
    <property type="entry name" value="PROTEIN NYNRIN-LIKE"/>
    <property type="match status" value="1"/>
</dbReference>
<dbReference type="GO" id="GO:0015074">
    <property type="term" value="P:DNA integration"/>
    <property type="evidence" value="ECO:0007669"/>
    <property type="project" value="InterPro"/>
</dbReference>
<dbReference type="Gene3D" id="3.10.10.10">
    <property type="entry name" value="HIV Type 1 Reverse Transcriptase, subunit A, domain 1"/>
    <property type="match status" value="1"/>
</dbReference>
<dbReference type="InterPro" id="IPR000477">
    <property type="entry name" value="RT_dom"/>
</dbReference>
<keyword evidence="10" id="KW-1185">Reference proteome</keyword>
<evidence type="ECO:0000256" key="4">
    <source>
        <dbReference type="ARBA" id="ARBA00022722"/>
    </source>
</evidence>
<dbReference type="Gene3D" id="3.30.420.10">
    <property type="entry name" value="Ribonuclease H-like superfamily/Ribonuclease H"/>
    <property type="match status" value="2"/>
</dbReference>
<keyword evidence="6" id="KW-0511">Multifunctional enzyme</keyword>
<feature type="domain" description="Reverse transcriptase" evidence="8">
    <location>
        <begin position="493"/>
        <end position="685"/>
    </location>
</feature>
<dbReference type="SUPFAM" id="SSF56672">
    <property type="entry name" value="DNA/RNA polymerases"/>
    <property type="match status" value="2"/>
</dbReference>
<dbReference type="InterPro" id="IPR041577">
    <property type="entry name" value="RT_RNaseH_2"/>
</dbReference>
<dbReference type="CDD" id="cd01647">
    <property type="entry name" value="RT_LTR"/>
    <property type="match status" value="1"/>
</dbReference>
<dbReference type="GO" id="GO:0003964">
    <property type="term" value="F:RNA-directed DNA polymerase activity"/>
    <property type="evidence" value="ECO:0007669"/>
    <property type="project" value="UniProtKB-EC"/>
</dbReference>
<dbReference type="GO" id="GO:0004519">
    <property type="term" value="F:endonuclease activity"/>
    <property type="evidence" value="ECO:0007669"/>
    <property type="project" value="UniProtKB-KW"/>
</dbReference>
<dbReference type="Pfam" id="PF17921">
    <property type="entry name" value="Integrase_H2C2"/>
    <property type="match status" value="2"/>
</dbReference>
<dbReference type="Pfam" id="PF00078">
    <property type="entry name" value="RVT_1"/>
    <property type="match status" value="1"/>
</dbReference>
<dbReference type="InterPro" id="IPR043502">
    <property type="entry name" value="DNA/RNA_pol_sf"/>
</dbReference>
<dbReference type="InterPro" id="IPR012337">
    <property type="entry name" value="RNaseH-like_sf"/>
</dbReference>
<evidence type="ECO:0000256" key="3">
    <source>
        <dbReference type="ARBA" id="ARBA00022695"/>
    </source>
</evidence>
<dbReference type="Pfam" id="PF17919">
    <property type="entry name" value="RT_RNaseH_2"/>
    <property type="match status" value="2"/>
</dbReference>
<evidence type="ECO:0000313" key="10">
    <source>
        <dbReference type="Proteomes" id="UP000046392"/>
    </source>
</evidence>
<dbReference type="STRING" id="174720.A0A0N5B3J0"/>
<dbReference type="WBParaSite" id="SPAL_0000064300.1">
    <property type="protein sequence ID" value="SPAL_0000064300.1"/>
    <property type="gene ID" value="SPAL_0000064300"/>
</dbReference>
<keyword evidence="2" id="KW-0808">Transferase</keyword>
<protein>
    <recommendedName>
        <fullName evidence="1">RNA-directed DNA polymerase</fullName>
        <ecNumber evidence="1">2.7.7.49</ecNumber>
    </recommendedName>
</protein>
<dbReference type="InterPro" id="IPR036397">
    <property type="entry name" value="RNaseH_sf"/>
</dbReference>
<dbReference type="InterPro" id="IPR021109">
    <property type="entry name" value="Peptidase_aspartic_dom_sf"/>
</dbReference>
<accession>A0A0N5B3J0</accession>
<dbReference type="Gene3D" id="2.40.70.10">
    <property type="entry name" value="Acid Proteases"/>
    <property type="match status" value="1"/>
</dbReference>
<evidence type="ECO:0000313" key="11">
    <source>
        <dbReference type="WBParaSite" id="SPAL_0000064300.1"/>
    </source>
</evidence>
<keyword evidence="4" id="KW-0540">Nuclease</keyword>
<dbReference type="Gene3D" id="3.30.70.270">
    <property type="match status" value="1"/>
</dbReference>
<evidence type="ECO:0000256" key="1">
    <source>
        <dbReference type="ARBA" id="ARBA00012493"/>
    </source>
</evidence>
<dbReference type="PROSITE" id="PS50994">
    <property type="entry name" value="INTEGRASE"/>
    <property type="match status" value="2"/>
</dbReference>
<evidence type="ECO:0000256" key="2">
    <source>
        <dbReference type="ARBA" id="ARBA00022679"/>
    </source>
</evidence>
<feature type="region of interest" description="Disordered" evidence="7">
    <location>
        <begin position="1599"/>
        <end position="1618"/>
    </location>
</feature>
<evidence type="ECO:0000259" key="9">
    <source>
        <dbReference type="PROSITE" id="PS50994"/>
    </source>
</evidence>
<reference evidence="11" key="1">
    <citation type="submission" date="2017-02" db="UniProtKB">
        <authorList>
            <consortium name="WormBaseParasite"/>
        </authorList>
    </citation>
    <scope>IDENTIFICATION</scope>
</reference>
<dbReference type="Proteomes" id="UP000046392">
    <property type="component" value="Unplaced"/>
</dbReference>
<dbReference type="EC" id="2.7.7.49" evidence="1"/>
<dbReference type="CDD" id="cd00303">
    <property type="entry name" value="retropepsin_like"/>
    <property type="match status" value="1"/>
</dbReference>
<keyword evidence="3" id="KW-0548">Nucleotidyltransferase</keyword>
<dbReference type="InterPro" id="IPR001584">
    <property type="entry name" value="Integrase_cat-core"/>
</dbReference>
<dbReference type="InterPro" id="IPR043128">
    <property type="entry name" value="Rev_trsase/Diguanyl_cyclase"/>
</dbReference>
<dbReference type="InterPro" id="IPR017956">
    <property type="entry name" value="AT_hook_DNA-bd_motif"/>
</dbReference>
<dbReference type="SUPFAM" id="SSF50630">
    <property type="entry name" value="Acid proteases"/>
    <property type="match status" value="1"/>
</dbReference>
<keyword evidence="5" id="KW-0378">Hydrolase</keyword>
<keyword evidence="5" id="KW-0255">Endonuclease</keyword>
<dbReference type="Gene3D" id="1.10.340.70">
    <property type="match status" value="2"/>
</dbReference>
<dbReference type="SUPFAM" id="SSF53098">
    <property type="entry name" value="Ribonuclease H-like"/>
    <property type="match status" value="2"/>
</dbReference>
<evidence type="ECO:0000256" key="6">
    <source>
        <dbReference type="ARBA" id="ARBA00023268"/>
    </source>
</evidence>
<dbReference type="GO" id="GO:0003677">
    <property type="term" value="F:DNA binding"/>
    <property type="evidence" value="ECO:0007669"/>
    <property type="project" value="InterPro"/>
</dbReference>
<evidence type="ECO:0000256" key="5">
    <source>
        <dbReference type="ARBA" id="ARBA00022759"/>
    </source>
</evidence>
<name>A0A0N5B3J0_STREA</name>
<dbReference type="PROSITE" id="PS50878">
    <property type="entry name" value="RT_POL"/>
    <property type="match status" value="1"/>
</dbReference>
<feature type="domain" description="Integrase catalytic" evidence="9">
    <location>
        <begin position="2202"/>
        <end position="2309"/>
    </location>
</feature>
<dbReference type="InterPro" id="IPR050951">
    <property type="entry name" value="Retrovirus_Pol_polyprotein"/>
</dbReference>
<proteinExistence type="predicted"/>
<feature type="domain" description="Integrase catalytic" evidence="9">
    <location>
        <begin position="1050"/>
        <end position="1218"/>
    </location>
</feature>